<evidence type="ECO:0000313" key="4">
    <source>
        <dbReference type="EMBL" id="KNC53420.1"/>
    </source>
</evidence>
<dbReference type="InterPro" id="IPR018797">
    <property type="entry name" value="FAM98"/>
</dbReference>
<evidence type="ECO:0000256" key="3">
    <source>
        <dbReference type="SAM" id="SignalP"/>
    </source>
</evidence>
<dbReference type="OrthoDB" id="512356at2759"/>
<feature type="compositionally biased region" description="Basic and acidic residues" evidence="2">
    <location>
        <begin position="231"/>
        <end position="241"/>
    </location>
</feature>
<sequence>MVRTLLASALDVLDLLAALDLHDDATLAELVHAVLVEIETADLSAVNTVDAAGMIPVGCVARAIHARFDPADSLAVAVGKLAPGPPDAGLLSILDSVYVGTTSSPGHQAARKRLWEGMHGDTMPPLSESQTRLFDAINARMAADYSVRRSVLLTRLGVTLKTFARHPVLAQRPLVTAYAALAQSRLRRHTSFSWTDVTAAQVDLAINRKTSDARYAARTPARVKHIVIASKVRDRGGRPSDMRMPSFRARVEPAPASRGRGRGRRSNDRNRNSNRNRNRDNTEPAPSPTSAKPTRSRPRQRQGPQP</sequence>
<comment type="similarity">
    <text evidence="1">Belongs to the FAM98 family.</text>
</comment>
<keyword evidence="3" id="KW-0732">Signal</keyword>
<gene>
    <name evidence="4" type="ORF">AMSG_08927</name>
</gene>
<dbReference type="RefSeq" id="XP_013754458.1">
    <property type="nucleotide sequence ID" value="XM_013899004.1"/>
</dbReference>
<dbReference type="Pfam" id="PF10239">
    <property type="entry name" value="DUF2465"/>
    <property type="match status" value="1"/>
</dbReference>
<evidence type="ECO:0000256" key="1">
    <source>
        <dbReference type="ARBA" id="ARBA00007218"/>
    </source>
</evidence>
<dbReference type="EMBL" id="GL349481">
    <property type="protein sequence ID" value="KNC53420.1"/>
    <property type="molecule type" value="Genomic_DNA"/>
</dbReference>
<dbReference type="PANTHER" id="PTHR31353:SF1">
    <property type="entry name" value="PROTEIN FAM98B"/>
    <property type="match status" value="1"/>
</dbReference>
<accession>A0A0L0DMC3</accession>
<dbReference type="GO" id="GO:0072669">
    <property type="term" value="C:tRNA-splicing ligase complex"/>
    <property type="evidence" value="ECO:0007669"/>
    <property type="project" value="TreeGrafter"/>
</dbReference>
<name>A0A0L0DMC3_THETB</name>
<dbReference type="Proteomes" id="UP000054408">
    <property type="component" value="Unassembled WGS sequence"/>
</dbReference>
<feature type="chain" id="PRO_5005537678" evidence="3">
    <location>
        <begin position="19"/>
        <end position="306"/>
    </location>
</feature>
<reference evidence="4 5" key="1">
    <citation type="submission" date="2010-05" db="EMBL/GenBank/DDBJ databases">
        <title>The Genome Sequence of Thecamonas trahens ATCC 50062.</title>
        <authorList>
            <consortium name="The Broad Institute Genome Sequencing Platform"/>
            <person name="Russ C."/>
            <person name="Cuomo C."/>
            <person name="Shea T."/>
            <person name="Young S.K."/>
            <person name="Zeng Q."/>
            <person name="Koehrsen M."/>
            <person name="Haas B."/>
            <person name="Borodovsky M."/>
            <person name="Guigo R."/>
            <person name="Alvarado L."/>
            <person name="Berlin A."/>
            <person name="Bochicchio J."/>
            <person name="Borenstein D."/>
            <person name="Chapman S."/>
            <person name="Chen Z."/>
            <person name="Freedman E."/>
            <person name="Gellesch M."/>
            <person name="Goldberg J."/>
            <person name="Griggs A."/>
            <person name="Gujja S."/>
            <person name="Heilman E."/>
            <person name="Heiman D."/>
            <person name="Hepburn T."/>
            <person name="Howarth C."/>
            <person name="Jen D."/>
            <person name="Larson L."/>
            <person name="Mehta T."/>
            <person name="Park D."/>
            <person name="Pearson M."/>
            <person name="Roberts A."/>
            <person name="Saif S."/>
            <person name="Shenoy N."/>
            <person name="Sisk P."/>
            <person name="Stolte C."/>
            <person name="Sykes S."/>
            <person name="Thomson T."/>
            <person name="Walk T."/>
            <person name="White J."/>
            <person name="Yandava C."/>
            <person name="Burger G."/>
            <person name="Gray M.W."/>
            <person name="Holland P.W.H."/>
            <person name="King N."/>
            <person name="Lang F.B.F."/>
            <person name="Roger A.J."/>
            <person name="Ruiz-Trillo I."/>
            <person name="Lander E."/>
            <person name="Nusbaum C."/>
        </authorList>
    </citation>
    <scope>NUCLEOTIDE SEQUENCE [LARGE SCALE GENOMIC DNA]</scope>
    <source>
        <strain evidence="4 5">ATCC 50062</strain>
    </source>
</reference>
<dbReference type="AlphaFoldDB" id="A0A0L0DMC3"/>
<organism evidence="4 5">
    <name type="scientific">Thecamonas trahens ATCC 50062</name>
    <dbReference type="NCBI Taxonomy" id="461836"/>
    <lineage>
        <taxon>Eukaryota</taxon>
        <taxon>Apusozoa</taxon>
        <taxon>Apusomonadida</taxon>
        <taxon>Apusomonadidae</taxon>
        <taxon>Thecamonas</taxon>
    </lineage>
</organism>
<feature type="compositionally biased region" description="Basic and acidic residues" evidence="2">
    <location>
        <begin position="265"/>
        <end position="282"/>
    </location>
</feature>
<proteinExistence type="inferred from homology"/>
<dbReference type="GeneID" id="25567505"/>
<dbReference type="PANTHER" id="PTHR31353">
    <property type="entry name" value="FAM98"/>
    <property type="match status" value="1"/>
</dbReference>
<evidence type="ECO:0000313" key="5">
    <source>
        <dbReference type="Proteomes" id="UP000054408"/>
    </source>
</evidence>
<feature type="region of interest" description="Disordered" evidence="2">
    <location>
        <begin position="230"/>
        <end position="306"/>
    </location>
</feature>
<protein>
    <submittedName>
        <fullName evidence="4">Uncharacterized protein</fullName>
    </submittedName>
</protein>
<evidence type="ECO:0000256" key="2">
    <source>
        <dbReference type="SAM" id="MobiDB-lite"/>
    </source>
</evidence>
<keyword evidence="5" id="KW-1185">Reference proteome</keyword>
<feature type="signal peptide" evidence="3">
    <location>
        <begin position="1"/>
        <end position="18"/>
    </location>
</feature>
<dbReference type="STRING" id="461836.A0A0L0DMC3"/>